<dbReference type="EMBL" id="JAKGTH010000011">
    <property type="protein sequence ID" value="MCF4102669.1"/>
    <property type="molecule type" value="Genomic_DNA"/>
</dbReference>
<name>A0ABS9EKI5_9FLAO</name>
<dbReference type="PANTHER" id="PTHR42866">
    <property type="entry name" value="3-DEOXY-MANNO-OCTULOSONATE CYTIDYLYLTRANSFERASE"/>
    <property type="match status" value="1"/>
</dbReference>
<evidence type="ECO:0000313" key="1">
    <source>
        <dbReference type="EMBL" id="MCF4102669.1"/>
    </source>
</evidence>
<evidence type="ECO:0000313" key="2">
    <source>
        <dbReference type="Proteomes" id="UP001179363"/>
    </source>
</evidence>
<reference evidence="1" key="1">
    <citation type="submission" date="2022-01" db="EMBL/GenBank/DDBJ databases">
        <title>Gillisia lutea sp. nov., isolated from marine plastic residues from the Malvarosa beach (Valencia, Spain).</title>
        <authorList>
            <person name="Vidal-Verdu A."/>
            <person name="Molina-Menor E."/>
            <person name="Satari L."/>
            <person name="Pascual J."/>
            <person name="Pereto J."/>
            <person name="Porcar M."/>
        </authorList>
    </citation>
    <scope>NUCLEOTIDE SEQUENCE</scope>
    <source>
        <strain evidence="1">M10.2A</strain>
    </source>
</reference>
<dbReference type="PANTHER" id="PTHR42866:SF1">
    <property type="entry name" value="SPORE COAT POLYSACCHARIDE BIOSYNTHESIS PROTEIN SPSF"/>
    <property type="match status" value="1"/>
</dbReference>
<comment type="caution">
    <text evidence="1">The sequence shown here is derived from an EMBL/GenBank/DDBJ whole genome shotgun (WGS) entry which is preliminary data.</text>
</comment>
<dbReference type="RefSeq" id="WP_236134812.1">
    <property type="nucleotide sequence ID" value="NZ_JAKGTH010000011.1"/>
</dbReference>
<dbReference type="SUPFAM" id="SSF53448">
    <property type="entry name" value="Nucleotide-diphospho-sugar transferases"/>
    <property type="match status" value="1"/>
</dbReference>
<accession>A0ABS9EKI5</accession>
<dbReference type="Gene3D" id="3.90.550.10">
    <property type="entry name" value="Spore Coat Polysaccharide Biosynthesis Protein SpsA, Chain A"/>
    <property type="match status" value="1"/>
</dbReference>
<gene>
    <name evidence="1" type="ORF">L1I30_13410</name>
</gene>
<evidence type="ECO:0008006" key="3">
    <source>
        <dbReference type="Google" id="ProtNLM"/>
    </source>
</evidence>
<sequence length="238" mass="27809">MTDIKTAVIIQARMSSTRLPGKSLQLIGEKPLIYYVIQRLKSLNIPIIICTSTHDSDNDLVEYLQAQEILVYRGSLFNVLERYISAAEYYNIKNIIRITGDNPLVDIKALEMALPMLKDYSYIDAIYPNGWIKGTGFELVKLSELKNINSHEPLHKEHVTLALREDISKKPYYKKLAIPSYQRSYNNIVLTCDYPQDLQTLQYVFEHFNYNTNIRIEEIIDLFRRHPAPFLKNLHYHQ</sequence>
<dbReference type="Pfam" id="PF02348">
    <property type="entry name" value="CTP_transf_3"/>
    <property type="match status" value="1"/>
</dbReference>
<dbReference type="Proteomes" id="UP001179363">
    <property type="component" value="Unassembled WGS sequence"/>
</dbReference>
<protein>
    <recommendedName>
        <fullName evidence="3">Spore coat polysaccharide biosynthesis protein SpsF</fullName>
    </recommendedName>
</protein>
<dbReference type="InterPro" id="IPR003329">
    <property type="entry name" value="Cytidylyl_trans"/>
</dbReference>
<organism evidence="1 2">
    <name type="scientific">Gillisia lutea</name>
    <dbReference type="NCBI Taxonomy" id="2909668"/>
    <lineage>
        <taxon>Bacteria</taxon>
        <taxon>Pseudomonadati</taxon>
        <taxon>Bacteroidota</taxon>
        <taxon>Flavobacteriia</taxon>
        <taxon>Flavobacteriales</taxon>
        <taxon>Flavobacteriaceae</taxon>
        <taxon>Gillisia</taxon>
    </lineage>
</organism>
<proteinExistence type="predicted"/>
<dbReference type="InterPro" id="IPR029044">
    <property type="entry name" value="Nucleotide-diphossugar_trans"/>
</dbReference>
<keyword evidence="2" id="KW-1185">Reference proteome</keyword>